<dbReference type="Proteomes" id="UP001439008">
    <property type="component" value="Unassembled WGS sequence"/>
</dbReference>
<feature type="non-terminal residue" evidence="1">
    <location>
        <position position="1"/>
    </location>
</feature>
<sequence>ELKQTNILEIDKDLLDIKNKILKAHQENKEFKSDLKMDLIGSFLLGSIIFDNKLGVDIAVYTEK</sequence>
<name>A0ABV2ARY3_9EUKA</name>
<keyword evidence="2" id="KW-1185">Reference proteome</keyword>
<gene>
    <name evidence="1" type="ORF">MHBO_003943</name>
</gene>
<reference evidence="1 2" key="1">
    <citation type="journal article" date="2024" name="BMC Biol.">
        <title>Comparative genomics of Ascetosporea gives new insight into the evolutionary basis for animal parasitism in Rhizaria.</title>
        <authorList>
            <person name="Hiltunen Thoren M."/>
            <person name="Onut-Brannstrom I."/>
            <person name="Alfjorden A."/>
            <person name="Peckova H."/>
            <person name="Swords F."/>
            <person name="Hooper C."/>
            <person name="Holzer A.S."/>
            <person name="Bass D."/>
            <person name="Burki F."/>
        </authorList>
    </citation>
    <scope>NUCLEOTIDE SEQUENCE [LARGE SCALE GENOMIC DNA]</scope>
    <source>
        <strain evidence="1">20-A016</strain>
    </source>
</reference>
<dbReference type="EMBL" id="JBDODL010002784">
    <property type="protein sequence ID" value="MES1922430.1"/>
    <property type="molecule type" value="Genomic_DNA"/>
</dbReference>
<evidence type="ECO:0000313" key="2">
    <source>
        <dbReference type="Proteomes" id="UP001439008"/>
    </source>
</evidence>
<comment type="caution">
    <text evidence="1">The sequence shown here is derived from an EMBL/GenBank/DDBJ whole genome shotgun (WGS) entry which is preliminary data.</text>
</comment>
<evidence type="ECO:0000313" key="1">
    <source>
        <dbReference type="EMBL" id="MES1922430.1"/>
    </source>
</evidence>
<accession>A0ABV2ARY3</accession>
<organism evidence="1 2">
    <name type="scientific">Bonamia ostreae</name>
    <dbReference type="NCBI Taxonomy" id="126728"/>
    <lineage>
        <taxon>Eukaryota</taxon>
        <taxon>Sar</taxon>
        <taxon>Rhizaria</taxon>
        <taxon>Endomyxa</taxon>
        <taxon>Ascetosporea</taxon>
        <taxon>Haplosporida</taxon>
        <taxon>Bonamia</taxon>
    </lineage>
</organism>
<protein>
    <submittedName>
        <fullName evidence="1">Uncharacterized protein</fullName>
    </submittedName>
</protein>
<proteinExistence type="predicted"/>
<feature type="non-terminal residue" evidence="1">
    <location>
        <position position="64"/>
    </location>
</feature>